<evidence type="ECO:0000313" key="2">
    <source>
        <dbReference type="Proteomes" id="UP001382904"/>
    </source>
</evidence>
<gene>
    <name evidence="1" type="ORF">WKI68_05600</name>
</gene>
<dbReference type="EMBL" id="JBBKAM010000002">
    <property type="protein sequence ID" value="MEJ8641083.1"/>
    <property type="molecule type" value="Genomic_DNA"/>
</dbReference>
<comment type="caution">
    <text evidence="1">The sequence shown here is derived from an EMBL/GenBank/DDBJ whole genome shotgun (WGS) entry which is preliminary data.</text>
</comment>
<sequence length="54" mass="5819">MLATATDVDAVRQIVHAERPDGGVLELPYDDLIVGIGVQQSYFGHDEFASYAPA</sequence>
<organism evidence="1 2">
    <name type="scientific">Streptomyces caledonius</name>
    <dbReference type="NCBI Taxonomy" id="3134107"/>
    <lineage>
        <taxon>Bacteria</taxon>
        <taxon>Bacillati</taxon>
        <taxon>Actinomycetota</taxon>
        <taxon>Actinomycetes</taxon>
        <taxon>Kitasatosporales</taxon>
        <taxon>Streptomycetaceae</taxon>
        <taxon>Streptomyces</taxon>
    </lineage>
</organism>
<protein>
    <submittedName>
        <fullName evidence="1">Uncharacterized protein</fullName>
    </submittedName>
</protein>
<dbReference type="Proteomes" id="UP001382904">
    <property type="component" value="Unassembled WGS sequence"/>
</dbReference>
<keyword evidence="2" id="KW-1185">Reference proteome</keyword>
<reference evidence="1 2" key="1">
    <citation type="submission" date="2024-03" db="EMBL/GenBank/DDBJ databases">
        <title>Novel Streptomyces species of biotechnological and ecological value are a feature of Machair soil.</title>
        <authorList>
            <person name="Prole J.R."/>
            <person name="Goodfellow M."/>
            <person name="Allenby N."/>
            <person name="Ward A.C."/>
        </authorList>
    </citation>
    <scope>NUCLEOTIDE SEQUENCE [LARGE SCALE GENOMIC DNA]</scope>
    <source>
        <strain evidence="1 2">MS1.HAVA.3</strain>
    </source>
</reference>
<accession>A0ABU8TZN2</accession>
<name>A0ABU8TZN2_9ACTN</name>
<evidence type="ECO:0000313" key="1">
    <source>
        <dbReference type="EMBL" id="MEJ8641083.1"/>
    </source>
</evidence>
<proteinExistence type="predicted"/>